<feature type="compositionally biased region" description="Acidic residues" evidence="1">
    <location>
        <begin position="735"/>
        <end position="754"/>
    </location>
</feature>
<proteinExistence type="predicted"/>
<gene>
    <name evidence="2" type="ORF">Tco025E_04566</name>
</gene>
<evidence type="ECO:0000313" key="2">
    <source>
        <dbReference type="EMBL" id="RNF18217.1"/>
    </source>
</evidence>
<comment type="caution">
    <text evidence="2">The sequence shown here is derived from an EMBL/GenBank/DDBJ whole genome shotgun (WGS) entry which is preliminary data.</text>
</comment>
<evidence type="ECO:0000313" key="3">
    <source>
        <dbReference type="Proteomes" id="UP000284403"/>
    </source>
</evidence>
<accession>A0A422PKI0</accession>
<dbReference type="Proteomes" id="UP000284403">
    <property type="component" value="Unassembled WGS sequence"/>
</dbReference>
<dbReference type="AlphaFoldDB" id="A0A422PKI0"/>
<sequence>MLPAATREEAVRWGTLLHDALHTVGLAPTPAVVAALNALTSYAASPLTLYSDPVTGARAAKSYGGLLLALHAATSSWPTEVLERLAPPPVRISGRDVAVSGPAMEMFVVLYDAAVSNCNAGMAAMERVRANYARCATRSACAGLSPSGDTKAAFKSFQLGAELAAHGEQALAEESDKLLSPADCYLVQQNFDFRTLREMAELCMAVAKYAHATLSGAVAKKHDALAKLAYSAYAVRLPAAHTSESLRFLPPLLLAAYHRHRAEHYNNAARVPDMSLVLGHIAYARKLVEEVEQELARSVAASAASKGKTRQSGGWQLLGRLSATLVGSQAAKADAADTDADSSPAQSFRKLAELLEGSDLLRVFPLAPALLRDIPTLHDRYQHENNVVYYVRPAREEDVIADAPEVEAEALSSTGPPAAYVPLATKLSADMTKFGELPAEEALRDLLQQQAATRGMRDGVQKQLEELQGLIHKMELALLLPSSVESELAALEAMLHRDRGVVVTLDERFEEAYESVAQALQRCERTNEELCRVKKENRGKDAGGAVGTTTLRQRERAWHKKADAVRAAVAKELPCCRKAVLREALLLPTGAALRLCIAQAKLAVSRAKETLAWDAAPNDAFAVHLAELRGVRKESVAVLEQMAPLCTPNRWRRVAGALSNAAEVITAAEEFVEAAEAETHLTEKLRDHVAVKVRRPPPPERVVSPESRRQRQMPGALPSRAVGRPPKRARPSESQSDEEEEEAEEEEEEEEEEEGKAVELPLRQQRRRGPRKAGRKTGQPAEDRAPPAPSRTAKAAARNAGTAEVTPGSATVRVPEAIASASLLERLRRRRQELEGEEEEAKEEAEGSGRGVGKGEKGGGRRGRR</sequence>
<keyword evidence="3" id="KW-1185">Reference proteome</keyword>
<protein>
    <submittedName>
        <fullName evidence="2">Uncharacterized protein</fullName>
    </submittedName>
</protein>
<reference evidence="2 3" key="1">
    <citation type="journal article" date="2018" name="BMC Genomics">
        <title>Genomic comparison of Trypanosoma conorhini and Trypanosoma rangeli to Trypanosoma cruzi strains of high and low virulence.</title>
        <authorList>
            <person name="Bradwell K.R."/>
            <person name="Koparde V.N."/>
            <person name="Matveyev A.V."/>
            <person name="Serrano M.G."/>
            <person name="Alves J.M."/>
            <person name="Parikh H."/>
            <person name="Huang B."/>
            <person name="Lee V."/>
            <person name="Espinosa-Alvarez O."/>
            <person name="Ortiz P.A."/>
            <person name="Costa-Martins A.G."/>
            <person name="Teixeira M.M."/>
            <person name="Buck G.A."/>
        </authorList>
    </citation>
    <scope>NUCLEOTIDE SEQUENCE [LARGE SCALE GENOMIC DNA]</scope>
    <source>
        <strain evidence="2 3">025E</strain>
    </source>
</reference>
<feature type="region of interest" description="Disordered" evidence="1">
    <location>
        <begin position="831"/>
        <end position="865"/>
    </location>
</feature>
<dbReference type="GeneID" id="40318177"/>
<feature type="compositionally biased region" description="Low complexity" evidence="1">
    <location>
        <begin position="790"/>
        <end position="803"/>
    </location>
</feature>
<organism evidence="2 3">
    <name type="scientific">Trypanosoma conorhini</name>
    <dbReference type="NCBI Taxonomy" id="83891"/>
    <lineage>
        <taxon>Eukaryota</taxon>
        <taxon>Discoba</taxon>
        <taxon>Euglenozoa</taxon>
        <taxon>Kinetoplastea</taxon>
        <taxon>Metakinetoplastina</taxon>
        <taxon>Trypanosomatida</taxon>
        <taxon>Trypanosomatidae</taxon>
        <taxon>Trypanosoma</taxon>
    </lineage>
</organism>
<dbReference type="OrthoDB" id="245906at2759"/>
<dbReference type="EMBL" id="MKKU01000238">
    <property type="protein sequence ID" value="RNF18217.1"/>
    <property type="molecule type" value="Genomic_DNA"/>
</dbReference>
<feature type="region of interest" description="Disordered" evidence="1">
    <location>
        <begin position="687"/>
        <end position="816"/>
    </location>
</feature>
<name>A0A422PKI0_9TRYP</name>
<dbReference type="RefSeq" id="XP_029228415.1">
    <property type="nucleotide sequence ID" value="XM_029371476.1"/>
</dbReference>
<feature type="compositionally biased region" description="Basic residues" evidence="1">
    <location>
        <begin position="764"/>
        <end position="775"/>
    </location>
</feature>
<evidence type="ECO:0000256" key="1">
    <source>
        <dbReference type="SAM" id="MobiDB-lite"/>
    </source>
</evidence>